<dbReference type="PANTHER" id="PTHR43133:SF53">
    <property type="entry name" value="ECF RNA POLYMERASE SIGMA-E FACTOR"/>
    <property type="match status" value="1"/>
</dbReference>
<dbReference type="CDD" id="cd06171">
    <property type="entry name" value="Sigma70_r4"/>
    <property type="match status" value="1"/>
</dbReference>
<sequence length="182" mass="20534">MLRLARSHVPSESVAEEVVQETWLAVLRGLPSFRAESSLRTWVYQILLNQAKTRGVRERRTVPFASLVSDDEDSPSVDPTRFQGPGDPHPGGWRAFPEEWPEHSLLSREVLDVVRRAVAALPERQRVVVSLRDLDGQSAEEVATLLDISPGNQRVLLHRGRSTVRAHLERYLTDSSELEVAR</sequence>
<dbReference type="Gene3D" id="1.10.10.10">
    <property type="entry name" value="Winged helix-like DNA-binding domain superfamily/Winged helix DNA-binding domain"/>
    <property type="match status" value="1"/>
</dbReference>
<keyword evidence="9" id="KW-1185">Reference proteome</keyword>
<comment type="similarity">
    <text evidence="1">Belongs to the sigma-70 factor family. ECF subfamily.</text>
</comment>
<evidence type="ECO:0000256" key="4">
    <source>
        <dbReference type="ARBA" id="ARBA00023163"/>
    </source>
</evidence>
<name>A0A930VDY1_9ACTN</name>
<dbReference type="EMBL" id="JADKPN010000018">
    <property type="protein sequence ID" value="MBF4765714.1"/>
    <property type="molecule type" value="Genomic_DNA"/>
</dbReference>
<evidence type="ECO:0000259" key="6">
    <source>
        <dbReference type="Pfam" id="PF04542"/>
    </source>
</evidence>
<reference evidence="8" key="1">
    <citation type="submission" date="2020-11" db="EMBL/GenBank/DDBJ databases">
        <title>Nocardioides sp. nov., isolated from Soil of Cynanchum wilfordii Hemsley rhizosphere.</title>
        <authorList>
            <person name="Lee J.-S."/>
            <person name="Suh M.K."/>
            <person name="Kim J.-S."/>
        </authorList>
    </citation>
    <scope>NUCLEOTIDE SEQUENCE</scope>
    <source>
        <strain evidence="8">KCTC 19275</strain>
    </source>
</reference>
<dbReference type="Pfam" id="PF04542">
    <property type="entry name" value="Sigma70_r2"/>
    <property type="match status" value="1"/>
</dbReference>
<gene>
    <name evidence="8" type="ORF">ISU07_21495</name>
</gene>
<dbReference type="SUPFAM" id="SSF88659">
    <property type="entry name" value="Sigma3 and sigma4 domains of RNA polymerase sigma factors"/>
    <property type="match status" value="1"/>
</dbReference>
<keyword evidence="4" id="KW-0804">Transcription</keyword>
<dbReference type="GO" id="GO:0003677">
    <property type="term" value="F:DNA binding"/>
    <property type="evidence" value="ECO:0007669"/>
    <property type="project" value="InterPro"/>
</dbReference>
<keyword evidence="2" id="KW-0805">Transcription regulation</keyword>
<dbReference type="PANTHER" id="PTHR43133">
    <property type="entry name" value="RNA POLYMERASE ECF-TYPE SIGMA FACTO"/>
    <property type="match status" value="1"/>
</dbReference>
<evidence type="ECO:0000256" key="5">
    <source>
        <dbReference type="SAM" id="MobiDB-lite"/>
    </source>
</evidence>
<evidence type="ECO:0000259" key="7">
    <source>
        <dbReference type="Pfam" id="PF08281"/>
    </source>
</evidence>
<dbReference type="GO" id="GO:0016987">
    <property type="term" value="F:sigma factor activity"/>
    <property type="evidence" value="ECO:0007669"/>
    <property type="project" value="UniProtKB-KW"/>
</dbReference>
<feature type="domain" description="RNA polymerase sigma factor 70 region 4 type 2" evidence="7">
    <location>
        <begin position="113"/>
        <end position="162"/>
    </location>
</feature>
<dbReference type="AlphaFoldDB" id="A0A930VDY1"/>
<dbReference type="SUPFAM" id="SSF88946">
    <property type="entry name" value="Sigma2 domain of RNA polymerase sigma factors"/>
    <property type="match status" value="1"/>
</dbReference>
<dbReference type="Proteomes" id="UP000640489">
    <property type="component" value="Unassembled WGS sequence"/>
</dbReference>
<comment type="caution">
    <text evidence="8">The sequence shown here is derived from an EMBL/GenBank/DDBJ whole genome shotgun (WGS) entry which is preliminary data.</text>
</comment>
<evidence type="ECO:0000256" key="2">
    <source>
        <dbReference type="ARBA" id="ARBA00023015"/>
    </source>
</evidence>
<protein>
    <submittedName>
        <fullName evidence="8">Sigma-70 family RNA polymerase sigma factor</fullName>
    </submittedName>
</protein>
<accession>A0A930VDY1</accession>
<dbReference type="InterPro" id="IPR014284">
    <property type="entry name" value="RNA_pol_sigma-70_dom"/>
</dbReference>
<keyword evidence="3" id="KW-0731">Sigma factor</keyword>
<proteinExistence type="inferred from homology"/>
<feature type="region of interest" description="Disordered" evidence="5">
    <location>
        <begin position="67"/>
        <end position="88"/>
    </location>
</feature>
<organism evidence="8 9">
    <name type="scientific">Nocardioides islandensis</name>
    <dbReference type="NCBI Taxonomy" id="433663"/>
    <lineage>
        <taxon>Bacteria</taxon>
        <taxon>Bacillati</taxon>
        <taxon>Actinomycetota</taxon>
        <taxon>Actinomycetes</taxon>
        <taxon>Propionibacteriales</taxon>
        <taxon>Nocardioidaceae</taxon>
        <taxon>Nocardioides</taxon>
    </lineage>
</organism>
<evidence type="ECO:0000313" key="9">
    <source>
        <dbReference type="Proteomes" id="UP000640489"/>
    </source>
</evidence>
<dbReference type="InterPro" id="IPR013249">
    <property type="entry name" value="RNA_pol_sigma70_r4_t2"/>
</dbReference>
<dbReference type="InterPro" id="IPR039425">
    <property type="entry name" value="RNA_pol_sigma-70-like"/>
</dbReference>
<feature type="domain" description="RNA polymerase sigma-70 region 2" evidence="6">
    <location>
        <begin position="2"/>
        <end position="60"/>
    </location>
</feature>
<dbReference type="Pfam" id="PF08281">
    <property type="entry name" value="Sigma70_r4_2"/>
    <property type="match status" value="1"/>
</dbReference>
<dbReference type="GO" id="GO:0006352">
    <property type="term" value="P:DNA-templated transcription initiation"/>
    <property type="evidence" value="ECO:0007669"/>
    <property type="project" value="InterPro"/>
</dbReference>
<dbReference type="InterPro" id="IPR013325">
    <property type="entry name" value="RNA_pol_sigma_r2"/>
</dbReference>
<dbReference type="Gene3D" id="1.10.1740.10">
    <property type="match status" value="1"/>
</dbReference>
<dbReference type="InterPro" id="IPR013324">
    <property type="entry name" value="RNA_pol_sigma_r3/r4-like"/>
</dbReference>
<evidence type="ECO:0000313" key="8">
    <source>
        <dbReference type="EMBL" id="MBF4765714.1"/>
    </source>
</evidence>
<evidence type="ECO:0000256" key="1">
    <source>
        <dbReference type="ARBA" id="ARBA00010641"/>
    </source>
</evidence>
<dbReference type="NCBIfam" id="TIGR02937">
    <property type="entry name" value="sigma70-ECF"/>
    <property type="match status" value="1"/>
</dbReference>
<evidence type="ECO:0000256" key="3">
    <source>
        <dbReference type="ARBA" id="ARBA00023082"/>
    </source>
</evidence>
<dbReference type="InterPro" id="IPR007627">
    <property type="entry name" value="RNA_pol_sigma70_r2"/>
</dbReference>
<dbReference type="InterPro" id="IPR036388">
    <property type="entry name" value="WH-like_DNA-bd_sf"/>
</dbReference>